<keyword evidence="1" id="KW-0812">Transmembrane</keyword>
<proteinExistence type="predicted"/>
<comment type="caution">
    <text evidence="2">The sequence shown here is derived from an EMBL/GenBank/DDBJ whole genome shotgun (WGS) entry which is preliminary data.</text>
</comment>
<dbReference type="GeneID" id="39745401"/>
<name>A0A1Y1JW69_PLAGO</name>
<organism evidence="2 3">
    <name type="scientific">Plasmodium gonderi</name>
    <dbReference type="NCBI Taxonomy" id="77519"/>
    <lineage>
        <taxon>Eukaryota</taxon>
        <taxon>Sar</taxon>
        <taxon>Alveolata</taxon>
        <taxon>Apicomplexa</taxon>
        <taxon>Aconoidasida</taxon>
        <taxon>Haemosporida</taxon>
        <taxon>Plasmodiidae</taxon>
        <taxon>Plasmodium</taxon>
        <taxon>Plasmodium (Plasmodium)</taxon>
    </lineage>
</organism>
<evidence type="ECO:0000313" key="2">
    <source>
        <dbReference type="EMBL" id="GAW84593.1"/>
    </source>
</evidence>
<dbReference type="RefSeq" id="XP_028547182.1">
    <property type="nucleotide sequence ID" value="XM_028691381.1"/>
</dbReference>
<dbReference type="OrthoDB" id="382033at2759"/>
<protein>
    <submittedName>
        <fullName evidence="2">Variable surface protein</fullName>
    </submittedName>
</protein>
<evidence type="ECO:0000256" key="1">
    <source>
        <dbReference type="SAM" id="Phobius"/>
    </source>
</evidence>
<dbReference type="EMBL" id="BDQF01000487">
    <property type="protein sequence ID" value="GAW84593.1"/>
    <property type="molecule type" value="Genomic_DNA"/>
</dbReference>
<keyword evidence="1" id="KW-0472">Membrane</keyword>
<reference evidence="3" key="1">
    <citation type="submission" date="2017-04" db="EMBL/GenBank/DDBJ databases">
        <title>Plasmodium gonderi genome.</title>
        <authorList>
            <person name="Arisue N."/>
            <person name="Honma H."/>
            <person name="Kawai S."/>
            <person name="Tougan T."/>
            <person name="Tanabe K."/>
            <person name="Horii T."/>
        </authorList>
    </citation>
    <scope>NUCLEOTIDE SEQUENCE [LARGE SCALE GENOMIC DNA]</scope>
    <source>
        <strain evidence="3">ATCC 30045</strain>
    </source>
</reference>
<dbReference type="AlphaFoldDB" id="A0A1Y1JW69"/>
<sequence>MENGRQREWEDELQDLPGYSTYKEFNSIENTTNDNGICKRYNISDKEALKFCQKATSIVRHLPSIEDDAARKDRCYYFQHWFYDQIRRKFNNSGKNISSTTNASNLFKVLKEINSKEMKGKPCACYDTAEAYDVKEEKDLHDYFKNHANFDCKNKNKYKCQKYYYYITYINGLYEKYIDESGDYSCCYAGSVEDECRSYFNCDDTFNPKHLLPKLESELERLNEVTVSEVSTVETLVRETPVGPLALQDTISDSDNEQEHTLTTFDTFYEDSNFTSTIGNVYNTLNSNYFRRIIAVVSIVGTALFLYFYYRVTKNYIVSHKHFPLICKFIYTTHIGSGFNKKKLKKKKPFYSNSVTYHDELSEYNPKSKYLNDEMYKLHLAYNTIQDSFS</sequence>
<keyword evidence="3" id="KW-1185">Reference proteome</keyword>
<accession>A0A1Y1JW69</accession>
<gene>
    <name evidence="2" type="ORF">PGO_003880</name>
</gene>
<feature type="transmembrane region" description="Helical" evidence="1">
    <location>
        <begin position="293"/>
        <end position="310"/>
    </location>
</feature>
<dbReference type="InterPro" id="IPR008780">
    <property type="entry name" value="Plasmodium_Vir"/>
</dbReference>
<keyword evidence="1" id="KW-1133">Transmembrane helix</keyword>
<evidence type="ECO:0000313" key="3">
    <source>
        <dbReference type="Proteomes" id="UP000195521"/>
    </source>
</evidence>
<dbReference type="Pfam" id="PF05795">
    <property type="entry name" value="Plasmodium_Vir"/>
    <property type="match status" value="1"/>
</dbReference>
<dbReference type="Proteomes" id="UP000195521">
    <property type="component" value="Unassembled WGS sequence"/>
</dbReference>